<dbReference type="STRING" id="351675.SAMN05421680_13315"/>
<accession>A0A1I3X9W6</accession>
<keyword evidence="4" id="KW-1185">Reference proteome</keyword>
<proteinExistence type="predicted"/>
<reference evidence="2" key="1">
    <citation type="submission" date="2016-10" db="EMBL/GenBank/DDBJ databases">
        <authorList>
            <person name="de Groot N.N."/>
        </authorList>
    </citation>
    <scope>NUCLEOTIDE SEQUENCE [LARGE SCALE GENOMIC DNA]</scope>
    <source>
        <strain evidence="2">DSM 17908</strain>
    </source>
</reference>
<protein>
    <submittedName>
        <fullName evidence="2">Uncharacterized protein</fullName>
    </submittedName>
</protein>
<dbReference type="Proteomes" id="UP000198919">
    <property type="component" value="Unassembled WGS sequence"/>
</dbReference>
<dbReference type="Proteomes" id="UP000224607">
    <property type="component" value="Unassembled WGS sequence"/>
</dbReference>
<reference evidence="1 4" key="3">
    <citation type="journal article" date="2017" name="Nat. Microbiol.">
        <title>Natural product diversity associated with the nematode symbionts Photorhabdus and Xenorhabdus.</title>
        <authorList>
            <person name="Tobias N.J."/>
            <person name="Wolff H."/>
            <person name="Djahanschiri B."/>
            <person name="Grundmann F."/>
            <person name="Kronenwerth M."/>
            <person name="Shi Y.M."/>
            <person name="Simonyi S."/>
            <person name="Grun P."/>
            <person name="Shapiro-Ilan D."/>
            <person name="Pidot S.J."/>
            <person name="Stinear T.P."/>
            <person name="Ebersberger I."/>
            <person name="Bode H.B."/>
        </authorList>
    </citation>
    <scope>NUCLEOTIDE SEQUENCE [LARGE SCALE GENOMIC DNA]</scope>
    <source>
        <strain evidence="1 4">DSM 17908</strain>
    </source>
</reference>
<evidence type="ECO:0000313" key="2">
    <source>
        <dbReference type="EMBL" id="SFK16405.1"/>
    </source>
</evidence>
<gene>
    <name evidence="2" type="ORF">SAMN05421680_13315</name>
    <name evidence="1" type="ORF">Xmau_04201</name>
</gene>
<evidence type="ECO:0000313" key="4">
    <source>
        <dbReference type="Proteomes" id="UP000224607"/>
    </source>
</evidence>
<evidence type="ECO:0000313" key="3">
    <source>
        <dbReference type="Proteomes" id="UP000198919"/>
    </source>
</evidence>
<reference evidence="3" key="2">
    <citation type="submission" date="2016-10" db="EMBL/GenBank/DDBJ databases">
        <authorList>
            <person name="Varghese N."/>
            <person name="Submissions S."/>
        </authorList>
    </citation>
    <scope>NUCLEOTIDE SEQUENCE [LARGE SCALE GENOMIC DNA]</scope>
    <source>
        <strain evidence="3">DSM 17908</strain>
    </source>
</reference>
<evidence type="ECO:0000313" key="1">
    <source>
        <dbReference type="EMBL" id="PHM36531.1"/>
    </source>
</evidence>
<dbReference type="AlphaFoldDB" id="A0A1I3X9W6"/>
<dbReference type="EMBL" id="NITY01000027">
    <property type="protein sequence ID" value="PHM36531.1"/>
    <property type="molecule type" value="Genomic_DNA"/>
</dbReference>
<dbReference type="EMBL" id="FORG01000033">
    <property type="protein sequence ID" value="SFK16405.1"/>
    <property type="molecule type" value="Genomic_DNA"/>
</dbReference>
<sequence>METEMFRVNLADWIKQEETESGENAFYHPNTEYFKVMREINQYETEFIANSGDLVKMAKKHSATYNQLNEKDKDFVDFRLDEEIFFITYDDE</sequence>
<dbReference type="RefSeq" id="WP_072503059.1">
    <property type="nucleotide sequence ID" value="NZ_CAWNQB010000020.1"/>
</dbReference>
<dbReference type="OrthoDB" id="9875703at2"/>
<name>A0A1I3X9W6_9GAMM</name>
<organism evidence="2 3">
    <name type="scientific">Xenorhabdus mauleonii</name>
    <dbReference type="NCBI Taxonomy" id="351675"/>
    <lineage>
        <taxon>Bacteria</taxon>
        <taxon>Pseudomonadati</taxon>
        <taxon>Pseudomonadota</taxon>
        <taxon>Gammaproteobacteria</taxon>
        <taxon>Enterobacterales</taxon>
        <taxon>Morganellaceae</taxon>
        <taxon>Xenorhabdus</taxon>
    </lineage>
</organism>